<sequence length="40" mass="4657">MGETASRRFSCADYIGKDFTSKRIFSRLFMIPRRRNCAAP</sequence>
<evidence type="ECO:0000313" key="2">
    <source>
        <dbReference type="Proteomes" id="UP000027604"/>
    </source>
</evidence>
<protein>
    <submittedName>
        <fullName evidence="1">Uncharacterized protein</fullName>
    </submittedName>
</protein>
<dbReference type="AlphaFoldDB" id="W0VA62"/>
<dbReference type="HOGENOM" id="CLU_3290907_0_0_4"/>
<evidence type="ECO:0000313" key="1">
    <source>
        <dbReference type="EMBL" id="CDG84460.1"/>
    </source>
</evidence>
<accession>W0VA62</accession>
<name>W0VA62_9BURK</name>
<dbReference type="Proteomes" id="UP000027604">
    <property type="component" value="Chromosome I"/>
</dbReference>
<dbReference type="PATRIC" id="fig|1349767.4.peg.437"/>
<dbReference type="KEGG" id="jag:GJA_3848"/>
<reference evidence="1 2" key="1">
    <citation type="journal article" date="2015" name="Genome Announc.">
        <title>Genome Sequence of Mushroom Soft-Rot Pathogen Janthinobacterium agaricidamnosum.</title>
        <authorList>
            <person name="Graupner K."/>
            <person name="Lackner G."/>
            <person name="Hertweck C."/>
        </authorList>
    </citation>
    <scope>NUCLEOTIDE SEQUENCE [LARGE SCALE GENOMIC DNA]</scope>
    <source>
        <strain evidence="2">NBRC 102515 / DSM 9628</strain>
    </source>
</reference>
<proteinExistence type="predicted"/>
<organism evidence="1 2">
    <name type="scientific">Janthinobacterium agaricidamnosum NBRC 102515 = DSM 9628</name>
    <dbReference type="NCBI Taxonomy" id="1349767"/>
    <lineage>
        <taxon>Bacteria</taxon>
        <taxon>Pseudomonadati</taxon>
        <taxon>Pseudomonadota</taxon>
        <taxon>Betaproteobacteria</taxon>
        <taxon>Burkholderiales</taxon>
        <taxon>Oxalobacteraceae</taxon>
        <taxon>Janthinobacterium</taxon>
    </lineage>
</organism>
<gene>
    <name evidence="1" type="ORF">GJA_3848</name>
</gene>
<keyword evidence="2" id="KW-1185">Reference proteome</keyword>
<dbReference type="EMBL" id="HG322949">
    <property type="protein sequence ID" value="CDG84460.1"/>
    <property type="molecule type" value="Genomic_DNA"/>
</dbReference>